<feature type="region of interest" description="Disordered" evidence="1">
    <location>
        <begin position="33"/>
        <end position="74"/>
    </location>
</feature>
<evidence type="ECO:0000313" key="2">
    <source>
        <dbReference type="EMBL" id="SDS49995.1"/>
    </source>
</evidence>
<keyword evidence="3" id="KW-1185">Reference proteome</keyword>
<dbReference type="GO" id="GO:0005829">
    <property type="term" value="C:cytosol"/>
    <property type="evidence" value="ECO:0007669"/>
    <property type="project" value="TreeGrafter"/>
</dbReference>
<dbReference type="InterPro" id="IPR017746">
    <property type="entry name" value="Cellulose_synthase_operon_BcsQ"/>
</dbReference>
<dbReference type="GO" id="GO:0009898">
    <property type="term" value="C:cytoplasmic side of plasma membrane"/>
    <property type="evidence" value="ECO:0007669"/>
    <property type="project" value="TreeGrafter"/>
</dbReference>
<dbReference type="GO" id="GO:0051782">
    <property type="term" value="P:negative regulation of cell division"/>
    <property type="evidence" value="ECO:0007669"/>
    <property type="project" value="TreeGrafter"/>
</dbReference>
<dbReference type="CDD" id="cd02042">
    <property type="entry name" value="ParAB_family"/>
    <property type="match status" value="1"/>
</dbReference>
<dbReference type="RefSeq" id="WP_090204110.1">
    <property type="nucleotide sequence ID" value="NZ_LT629777.1"/>
</dbReference>
<dbReference type="Pfam" id="PF06564">
    <property type="entry name" value="CBP_BcsQ"/>
    <property type="match status" value="1"/>
</dbReference>
<name>A0A1H1SPV4_9PSED</name>
<dbReference type="InterPro" id="IPR050625">
    <property type="entry name" value="ParA/MinD_ATPase"/>
</dbReference>
<feature type="compositionally biased region" description="Pro residues" evidence="1">
    <location>
        <begin position="37"/>
        <end position="57"/>
    </location>
</feature>
<gene>
    <name evidence="2" type="ORF">SAMN05216598_1784</name>
</gene>
<dbReference type="InterPro" id="IPR027417">
    <property type="entry name" value="P-loop_NTPase"/>
</dbReference>
<dbReference type="AlphaFoldDB" id="A0A1H1SPV4"/>
<evidence type="ECO:0000256" key="1">
    <source>
        <dbReference type="SAM" id="MobiDB-lite"/>
    </source>
</evidence>
<reference evidence="3" key="1">
    <citation type="submission" date="2016-10" db="EMBL/GenBank/DDBJ databases">
        <authorList>
            <person name="Varghese N."/>
            <person name="Submissions S."/>
        </authorList>
    </citation>
    <scope>NUCLEOTIDE SEQUENCE [LARGE SCALE GENOMIC DNA]</scope>
    <source>
        <strain evidence="3">ATCC 23835</strain>
    </source>
</reference>
<evidence type="ECO:0000313" key="3">
    <source>
        <dbReference type="Proteomes" id="UP000199524"/>
    </source>
</evidence>
<dbReference type="GO" id="GO:0016887">
    <property type="term" value="F:ATP hydrolysis activity"/>
    <property type="evidence" value="ECO:0007669"/>
    <property type="project" value="TreeGrafter"/>
</dbReference>
<dbReference type="PANTHER" id="PTHR43384:SF13">
    <property type="entry name" value="SLR0110 PROTEIN"/>
    <property type="match status" value="1"/>
</dbReference>
<dbReference type="Proteomes" id="UP000199524">
    <property type="component" value="Chromosome I"/>
</dbReference>
<dbReference type="GeneID" id="300206784"/>
<dbReference type="Gene3D" id="3.40.50.300">
    <property type="entry name" value="P-loop containing nucleotide triphosphate hydrolases"/>
    <property type="match status" value="1"/>
</dbReference>
<sequence length="354" mass="38130">MQPSDDDDVRNLMRKFGASTDRYREIEVARVFAEKPLPAPDKPHSPTPIPATEPPRGPAAEPTMAGQSPSPPLRTLLGDLARQRQAQSGQPRQVTAMPQVAARIVAVVSTRGGVGRSTLASLLAVLLNSADRQALVLELDPQNAQHQHLGILPQATGICRASLEGRGWQDLAKSGYASTRLLAFGESEPQQLHTLERQLENDPHWLARHLATLGLGTHDTLIIDTAAGSSVFQEQALHMADLIIAVVRPDAASHAALDHLVSTLAPHLGGERPAICWFVINGVDSSHGLSVDIAQILENQLKPQLLGTVAWDEAISEALAYECNPFEQAADAQGCRDILAIADKLHDQLEPRLP</sequence>
<proteinExistence type="predicted"/>
<dbReference type="GO" id="GO:0005524">
    <property type="term" value="F:ATP binding"/>
    <property type="evidence" value="ECO:0007669"/>
    <property type="project" value="TreeGrafter"/>
</dbReference>
<protein>
    <submittedName>
        <fullName evidence="2">Cellulose synthase operon protein YhjQ</fullName>
    </submittedName>
</protein>
<dbReference type="PANTHER" id="PTHR43384">
    <property type="entry name" value="SEPTUM SITE-DETERMINING PROTEIN MIND HOMOLOG, CHLOROPLASTIC-RELATED"/>
    <property type="match status" value="1"/>
</dbReference>
<dbReference type="EMBL" id="LT629777">
    <property type="protein sequence ID" value="SDS49995.1"/>
    <property type="molecule type" value="Genomic_DNA"/>
</dbReference>
<organism evidence="2 3">
    <name type="scientific">Pseudomonas asplenii</name>
    <dbReference type="NCBI Taxonomy" id="53407"/>
    <lineage>
        <taxon>Bacteria</taxon>
        <taxon>Pseudomonadati</taxon>
        <taxon>Pseudomonadota</taxon>
        <taxon>Gammaproteobacteria</taxon>
        <taxon>Pseudomonadales</taxon>
        <taxon>Pseudomonadaceae</taxon>
        <taxon>Pseudomonas</taxon>
    </lineage>
</organism>
<dbReference type="SUPFAM" id="SSF52540">
    <property type="entry name" value="P-loop containing nucleoside triphosphate hydrolases"/>
    <property type="match status" value="1"/>
</dbReference>
<dbReference type="NCBIfam" id="TIGR03371">
    <property type="entry name" value="cellulose_yhjQ"/>
    <property type="match status" value="1"/>
</dbReference>
<accession>A0A1H1SPV4</accession>